<keyword evidence="5 8" id="KW-1133">Transmembrane helix</keyword>
<gene>
    <name evidence="11" type="ORF">O9G_000023</name>
</gene>
<organism evidence="11 12">
    <name type="scientific">Rozella allomycis (strain CSF55)</name>
    <dbReference type="NCBI Taxonomy" id="988480"/>
    <lineage>
        <taxon>Eukaryota</taxon>
        <taxon>Fungi</taxon>
        <taxon>Fungi incertae sedis</taxon>
        <taxon>Cryptomycota</taxon>
        <taxon>Cryptomycota incertae sedis</taxon>
        <taxon>Rozella</taxon>
    </lineage>
</organism>
<dbReference type="InterPro" id="IPR053912">
    <property type="entry name" value="PGAP2IP_TM_1nd"/>
</dbReference>
<evidence type="ECO:0000256" key="3">
    <source>
        <dbReference type="ARBA" id="ARBA00022502"/>
    </source>
</evidence>
<keyword evidence="3" id="KW-0337">GPI-anchor biosynthesis</keyword>
<feature type="domain" description="PGAP2IP first transmembrane" evidence="10">
    <location>
        <begin position="221"/>
        <end position="359"/>
    </location>
</feature>
<evidence type="ECO:0000256" key="7">
    <source>
        <dbReference type="ARBA" id="ARBA00023136"/>
    </source>
</evidence>
<protein>
    <submittedName>
        <fullName evidence="11">Uncharacterized protein</fullName>
    </submittedName>
</protein>
<evidence type="ECO:0000259" key="10">
    <source>
        <dbReference type="Pfam" id="PF23022"/>
    </source>
</evidence>
<feature type="transmembrane region" description="Helical" evidence="8">
    <location>
        <begin position="220"/>
        <end position="237"/>
    </location>
</feature>
<feature type="transmembrane region" description="Helical" evidence="8">
    <location>
        <begin position="299"/>
        <end position="318"/>
    </location>
</feature>
<dbReference type="Proteomes" id="UP000030755">
    <property type="component" value="Unassembled WGS sequence"/>
</dbReference>
<dbReference type="GO" id="GO:0000139">
    <property type="term" value="C:Golgi membrane"/>
    <property type="evidence" value="ECO:0007669"/>
    <property type="project" value="UniProtKB-SubCell"/>
</dbReference>
<evidence type="ECO:0000313" key="11">
    <source>
        <dbReference type="EMBL" id="EPZ31547.1"/>
    </source>
</evidence>
<name>A0A075ANR3_ROZAC</name>
<evidence type="ECO:0000256" key="1">
    <source>
        <dbReference type="ARBA" id="ARBA00004653"/>
    </source>
</evidence>
<feature type="transmembrane region" description="Helical" evidence="8">
    <location>
        <begin position="243"/>
        <end position="262"/>
    </location>
</feature>
<dbReference type="EMBL" id="KE561209">
    <property type="protein sequence ID" value="EPZ31547.1"/>
    <property type="molecule type" value="Genomic_DNA"/>
</dbReference>
<feature type="transmembrane region" description="Helical" evidence="8">
    <location>
        <begin position="399"/>
        <end position="420"/>
    </location>
</feature>
<feature type="transmembrane region" description="Helical" evidence="8">
    <location>
        <begin position="360"/>
        <end position="378"/>
    </location>
</feature>
<dbReference type="GO" id="GO:0005789">
    <property type="term" value="C:endoplasmic reticulum membrane"/>
    <property type="evidence" value="ECO:0007669"/>
    <property type="project" value="TreeGrafter"/>
</dbReference>
<dbReference type="InterPro" id="IPR039545">
    <property type="entry name" value="PGAP2"/>
</dbReference>
<feature type="transmembrane region" description="Helical" evidence="8">
    <location>
        <begin position="274"/>
        <end position="293"/>
    </location>
</feature>
<comment type="similarity">
    <text evidence="2">Belongs to the PGAP2 family.</text>
</comment>
<keyword evidence="12" id="KW-1185">Reference proteome</keyword>
<dbReference type="InterPro" id="IPR019402">
    <property type="entry name" value="CWH43_N"/>
</dbReference>
<keyword evidence="7 8" id="KW-0472">Membrane</keyword>
<evidence type="ECO:0000256" key="5">
    <source>
        <dbReference type="ARBA" id="ARBA00022989"/>
    </source>
</evidence>
<dbReference type="AlphaFoldDB" id="A0A075ANR3"/>
<evidence type="ECO:0000313" key="12">
    <source>
        <dbReference type="Proteomes" id="UP000030755"/>
    </source>
</evidence>
<evidence type="ECO:0000256" key="4">
    <source>
        <dbReference type="ARBA" id="ARBA00022692"/>
    </source>
</evidence>
<dbReference type="PANTHER" id="PTHR12892:SF11">
    <property type="entry name" value="POST-GPI ATTACHMENT TO PROTEINS FACTOR 2"/>
    <property type="match status" value="1"/>
</dbReference>
<dbReference type="GO" id="GO:0006506">
    <property type="term" value="P:GPI anchor biosynthetic process"/>
    <property type="evidence" value="ECO:0007669"/>
    <property type="project" value="UniProtKB-KW"/>
</dbReference>
<dbReference type="OMA" id="ECHILEQ"/>
<comment type="subcellular location">
    <subcellularLocation>
        <location evidence="1">Golgi apparatus membrane</location>
        <topology evidence="1">Multi-pass membrane protein</topology>
    </subcellularLocation>
</comment>
<dbReference type="Pfam" id="PF23022">
    <property type="entry name" value="6TM_1st_PGAP2IP"/>
    <property type="match status" value="1"/>
</dbReference>
<evidence type="ECO:0000256" key="6">
    <source>
        <dbReference type="ARBA" id="ARBA00023034"/>
    </source>
</evidence>
<reference evidence="11 12" key="1">
    <citation type="journal article" date="2013" name="Curr. Biol.">
        <title>Shared signatures of parasitism and phylogenomics unite Cryptomycota and microsporidia.</title>
        <authorList>
            <person name="James T.Y."/>
            <person name="Pelin A."/>
            <person name="Bonen L."/>
            <person name="Ahrendt S."/>
            <person name="Sain D."/>
            <person name="Corradi N."/>
            <person name="Stajich J.E."/>
        </authorList>
    </citation>
    <scope>NUCLEOTIDE SEQUENCE [LARGE SCALE GENOMIC DNA]</scope>
    <source>
        <strain evidence="11 12">CSF55</strain>
    </source>
</reference>
<keyword evidence="4 8" id="KW-0812">Transmembrane</keyword>
<evidence type="ECO:0000256" key="2">
    <source>
        <dbReference type="ARBA" id="ARBA00007414"/>
    </source>
</evidence>
<dbReference type="Pfam" id="PF10277">
    <property type="entry name" value="Frag1"/>
    <property type="match status" value="1"/>
</dbReference>
<dbReference type="STRING" id="988480.A0A075ANR3"/>
<evidence type="ECO:0000256" key="8">
    <source>
        <dbReference type="SAM" id="Phobius"/>
    </source>
</evidence>
<feature type="transmembrane region" description="Helical" evidence="8">
    <location>
        <begin position="103"/>
        <end position="122"/>
    </location>
</feature>
<proteinExistence type="inferred from homology"/>
<keyword evidence="6" id="KW-0333">Golgi apparatus</keyword>
<dbReference type="OrthoDB" id="68581at2759"/>
<evidence type="ECO:0000259" key="9">
    <source>
        <dbReference type="Pfam" id="PF10277"/>
    </source>
</evidence>
<feature type="transmembrane region" description="Helical" evidence="8">
    <location>
        <begin position="134"/>
        <end position="153"/>
    </location>
</feature>
<feature type="domain" description="CWH43-like N-terminal" evidence="9">
    <location>
        <begin position="27"/>
        <end position="174"/>
    </location>
</feature>
<sequence length="440" mass="50233">MSKNYKSILKNEFFGFPEEFFPSISANEFFGFPDEFFPSISAAIGDTFPARPFFQFVIALNAAPKLIILFMLAMSQSLVNTALYAMQIFLAAGWIFVSSSDNLFFHEMFMISFLLVTTLFQTYHVTTERKNRKLYTLFFIKAVFVASMIHFYIKHKSKVPGGYSIYSIFEWCLIPIEVLLECHILEQVLGSRDSVLEFQIRGPINLNLGHFDVALNTIKYFYFWIAFTSLPQAIWYFPLWKLGYSGIELFLLCYLSPLILVFEKLREYSKKYCTQFWGMGILLATILASSNVIRNVSPLSRVLFISMGCTLMIIAFFTELIHEPNCSLEDFVLSNILGLLLNVIIKLIHFSENPFAPFTYNNFIFTVFVPLVSIWLIMKLDGKRNAGTDSSKAKERSSIGLNPLAGVSFGIALFILTTFATDPGTLIRYSNYVASNINNE</sequence>
<accession>A0A075ANR3</accession>
<dbReference type="HOGENOM" id="CLU_026868_0_0_1"/>
<dbReference type="PANTHER" id="PTHR12892">
    <property type="entry name" value="FGF RECEPTOR ACTIVATING PROTEIN 1"/>
    <property type="match status" value="1"/>
</dbReference>